<reference evidence="2" key="1">
    <citation type="submission" date="2019-04" db="EMBL/GenBank/DDBJ databases">
        <title>Sequencing of skin fungus with MAO and IRED activity.</title>
        <authorList>
            <person name="Marsaioli A.J."/>
            <person name="Bonatto J.M.C."/>
            <person name="Reis Junior O."/>
        </authorList>
    </citation>
    <scope>NUCLEOTIDE SEQUENCE</scope>
    <source>
        <strain evidence="2">28M1</strain>
    </source>
</reference>
<organism evidence="2 3">
    <name type="scientific">Didymella heteroderae</name>
    <dbReference type="NCBI Taxonomy" id="1769908"/>
    <lineage>
        <taxon>Eukaryota</taxon>
        <taxon>Fungi</taxon>
        <taxon>Dikarya</taxon>
        <taxon>Ascomycota</taxon>
        <taxon>Pezizomycotina</taxon>
        <taxon>Dothideomycetes</taxon>
        <taxon>Pleosporomycetidae</taxon>
        <taxon>Pleosporales</taxon>
        <taxon>Pleosporineae</taxon>
        <taxon>Didymellaceae</taxon>
        <taxon>Didymella</taxon>
    </lineage>
</organism>
<evidence type="ECO:0000313" key="3">
    <source>
        <dbReference type="Proteomes" id="UP000758155"/>
    </source>
</evidence>
<evidence type="ECO:0000313" key="2">
    <source>
        <dbReference type="EMBL" id="KAF3033313.1"/>
    </source>
</evidence>
<feature type="compositionally biased region" description="Polar residues" evidence="1">
    <location>
        <begin position="43"/>
        <end position="64"/>
    </location>
</feature>
<protein>
    <submittedName>
        <fullName evidence="2">Uncharacterized protein</fullName>
    </submittedName>
</protein>
<feature type="region of interest" description="Disordered" evidence="1">
    <location>
        <begin position="155"/>
        <end position="208"/>
    </location>
</feature>
<dbReference type="AlphaFoldDB" id="A0A9P4WIQ7"/>
<keyword evidence="3" id="KW-1185">Reference proteome</keyword>
<dbReference type="EMBL" id="SWKV01000083">
    <property type="protein sequence ID" value="KAF3033313.1"/>
    <property type="molecule type" value="Genomic_DNA"/>
</dbReference>
<feature type="region of interest" description="Disordered" evidence="1">
    <location>
        <begin position="32"/>
        <end position="81"/>
    </location>
</feature>
<proteinExistence type="predicted"/>
<gene>
    <name evidence="2" type="ORF">E8E12_002264</name>
</gene>
<accession>A0A9P4WIQ7</accession>
<feature type="compositionally biased region" description="Pro residues" evidence="1">
    <location>
        <begin position="199"/>
        <end position="208"/>
    </location>
</feature>
<name>A0A9P4WIQ7_9PLEO</name>
<comment type="caution">
    <text evidence="2">The sequence shown here is derived from an EMBL/GenBank/DDBJ whole genome shotgun (WGS) entry which is preliminary data.</text>
</comment>
<sequence length="208" mass="23036">MTAEQLDEFDMLSQDFPGSMEWPFDVNIPPQHSPTYHPPILGGSTQQGHSYMPQQGRMSTSQLDQLCEPQQQQAAPSDRPMYNPNGFAPLQQAPHTFGGYDQGRFPINYTSYGNISLHAPYSFHNWGDLYGNLAFPNGNNNYGSAQTGQWLPVTHSGGMESGPLRSAGTTSAAPQPSRLNPEAKKFKYGRTATMDAQYQPPPNRVKRD</sequence>
<feature type="compositionally biased region" description="Polar residues" evidence="1">
    <location>
        <begin position="167"/>
        <end position="178"/>
    </location>
</feature>
<dbReference type="Proteomes" id="UP000758155">
    <property type="component" value="Unassembled WGS sequence"/>
</dbReference>
<evidence type="ECO:0000256" key="1">
    <source>
        <dbReference type="SAM" id="MobiDB-lite"/>
    </source>
</evidence>